<dbReference type="PANTHER" id="PTHR37535">
    <property type="entry name" value="FLUG DOMAIN PROTEIN"/>
    <property type="match status" value="1"/>
</dbReference>
<reference evidence="2" key="1">
    <citation type="journal article" date="2015" name="Genome Announc.">
        <title>Draft whole-genome sequence of the biocontrol agent Trichoderma harzianum T6776.</title>
        <authorList>
            <person name="Baroncelli R."/>
            <person name="Piaggeschi G."/>
            <person name="Fiorini L."/>
            <person name="Bertolini E."/>
            <person name="Zapparata A."/>
            <person name="Pe M.E."/>
            <person name="Sarrocco S."/>
            <person name="Vannacci G."/>
        </authorList>
    </citation>
    <scope>NUCLEOTIDE SEQUENCE [LARGE SCALE GENOMIC DNA]</scope>
    <source>
        <strain evidence="2">T6776</strain>
    </source>
</reference>
<name>A0A0F9XBH8_TRIHA</name>
<evidence type="ECO:0000313" key="1">
    <source>
        <dbReference type="EMBL" id="KKP01900.1"/>
    </source>
</evidence>
<comment type="caution">
    <text evidence="1">The sequence shown here is derived from an EMBL/GenBank/DDBJ whole genome shotgun (WGS) entry which is preliminary data.</text>
</comment>
<dbReference type="AlphaFoldDB" id="A0A0F9XBH8"/>
<gene>
    <name evidence="1" type="ORF">THAR02_05976</name>
</gene>
<dbReference type="OrthoDB" id="5135310at2759"/>
<proteinExistence type="predicted"/>
<dbReference type="PANTHER" id="PTHR37535:SF3">
    <property type="entry name" value="FLUG DOMAIN-CONTAINING PROTEIN"/>
    <property type="match status" value="1"/>
</dbReference>
<evidence type="ECO:0000313" key="2">
    <source>
        <dbReference type="Proteomes" id="UP000034112"/>
    </source>
</evidence>
<accession>A0A0F9XBH8</accession>
<sequence length="279" mass="32603">MVHNETMRSNRLQKQNEIIARAIGGGYVYGNNIDKDSKDIERKYVPKTEARHNQMMELYITWNYHRRQANGTLIMSPHQDVRESLSTGEFFFAGFTRSTGTVIPDDERQNIYLRGKHGEEVLVFKIDQRWVKNNRDPDNIIYSMANETDSRLRYDECSFLLSMAFADNALFDYKSYDELLEQRIPQGDDFVQLQWTKEAESLPVLRHIEADGTITAKPMHRATFERIFNAAVQNEGYLCPGGMHKVRPFSTPYTERSESLRGQLYRTYVFSKRQESISQ</sequence>
<organism evidence="1 2">
    <name type="scientific">Trichoderma harzianum</name>
    <name type="common">Hypocrea lixii</name>
    <dbReference type="NCBI Taxonomy" id="5544"/>
    <lineage>
        <taxon>Eukaryota</taxon>
        <taxon>Fungi</taxon>
        <taxon>Dikarya</taxon>
        <taxon>Ascomycota</taxon>
        <taxon>Pezizomycotina</taxon>
        <taxon>Sordariomycetes</taxon>
        <taxon>Hypocreomycetidae</taxon>
        <taxon>Hypocreales</taxon>
        <taxon>Hypocreaceae</taxon>
        <taxon>Trichoderma</taxon>
    </lineage>
</organism>
<protein>
    <submittedName>
        <fullName evidence="1">Uncharacterized protein</fullName>
    </submittedName>
</protein>
<dbReference type="Proteomes" id="UP000034112">
    <property type="component" value="Unassembled WGS sequence"/>
</dbReference>
<dbReference type="EMBL" id="JOKZ01000173">
    <property type="protein sequence ID" value="KKP01900.1"/>
    <property type="molecule type" value="Genomic_DNA"/>
</dbReference>